<dbReference type="GO" id="GO:0003677">
    <property type="term" value="F:DNA binding"/>
    <property type="evidence" value="ECO:0007669"/>
    <property type="project" value="UniProtKB-KW"/>
</dbReference>
<dbReference type="Proteomes" id="UP000199017">
    <property type="component" value="Unassembled WGS sequence"/>
</dbReference>
<keyword evidence="1" id="KW-0238">DNA-binding</keyword>
<dbReference type="RefSeq" id="WP_091586787.1">
    <property type="nucleotide sequence ID" value="NZ_FNDU01000010.1"/>
</dbReference>
<dbReference type="EMBL" id="FNDU01000010">
    <property type="protein sequence ID" value="SDI68613.1"/>
    <property type="molecule type" value="Genomic_DNA"/>
</dbReference>
<dbReference type="InterPro" id="IPR036390">
    <property type="entry name" value="WH_DNA-bd_sf"/>
</dbReference>
<keyword evidence="5" id="KW-1185">Reference proteome</keyword>
<dbReference type="PANTHER" id="PTHR33221:SF4">
    <property type="entry name" value="HTH-TYPE TRANSCRIPTIONAL REPRESSOR NSRR"/>
    <property type="match status" value="1"/>
</dbReference>
<dbReference type="InterPro" id="IPR030489">
    <property type="entry name" value="TR_Rrf2-type_CS"/>
</dbReference>
<dbReference type="InterPro" id="IPR000944">
    <property type="entry name" value="Tscrpt_reg_Rrf2"/>
</dbReference>
<evidence type="ECO:0000256" key="1">
    <source>
        <dbReference type="ARBA" id="ARBA00023125"/>
    </source>
</evidence>
<dbReference type="SUPFAM" id="SSF46785">
    <property type="entry name" value="Winged helix' DNA-binding domain"/>
    <property type="match status" value="1"/>
</dbReference>
<comment type="cofactor">
    <cofactor evidence="2">
        <name>[2Fe-2S] cluster</name>
        <dbReference type="ChEBI" id="CHEBI:190135"/>
    </cofactor>
</comment>
<dbReference type="STRING" id="930129.SAMN05216352_11090"/>
<dbReference type="PROSITE" id="PS51197">
    <property type="entry name" value="HTH_RRF2_2"/>
    <property type="match status" value="1"/>
</dbReference>
<protein>
    <recommendedName>
        <fullName evidence="3">HTH-type transcriptional regulator NsrR</fullName>
    </recommendedName>
</protein>
<dbReference type="OrthoDB" id="9795923at2"/>
<dbReference type="Gene3D" id="1.10.10.10">
    <property type="entry name" value="Winged helix-like DNA-binding domain superfamily/Winged helix DNA-binding domain"/>
    <property type="match status" value="1"/>
</dbReference>
<name>A0A1G8ML34_9BACI</name>
<organism evidence="4 5">
    <name type="scientific">Alteribacillus bidgolensis</name>
    <dbReference type="NCBI Taxonomy" id="930129"/>
    <lineage>
        <taxon>Bacteria</taxon>
        <taxon>Bacillati</taxon>
        <taxon>Bacillota</taxon>
        <taxon>Bacilli</taxon>
        <taxon>Bacillales</taxon>
        <taxon>Bacillaceae</taxon>
        <taxon>Alteribacillus</taxon>
    </lineage>
</organism>
<dbReference type="NCBIfam" id="TIGR00738">
    <property type="entry name" value="rrf2_super"/>
    <property type="match status" value="1"/>
</dbReference>
<accession>A0A1G8ML34</accession>
<evidence type="ECO:0000313" key="5">
    <source>
        <dbReference type="Proteomes" id="UP000199017"/>
    </source>
</evidence>
<gene>
    <name evidence="4" type="ORF">SAMN05216352_11090</name>
</gene>
<dbReference type="PROSITE" id="PS01332">
    <property type="entry name" value="HTH_RRF2_1"/>
    <property type="match status" value="1"/>
</dbReference>
<evidence type="ECO:0000256" key="2">
    <source>
        <dbReference type="ARBA" id="ARBA00034078"/>
    </source>
</evidence>
<reference evidence="4 5" key="1">
    <citation type="submission" date="2016-10" db="EMBL/GenBank/DDBJ databases">
        <authorList>
            <person name="de Groot N.N."/>
        </authorList>
    </citation>
    <scope>NUCLEOTIDE SEQUENCE [LARGE SCALE GENOMIC DNA]</scope>
    <source>
        <strain evidence="5">P4B,CCM 7963,CECT 7998,DSM 25260,IBRC-M 10614,KCTC 13821</strain>
    </source>
</reference>
<dbReference type="PANTHER" id="PTHR33221">
    <property type="entry name" value="WINGED HELIX-TURN-HELIX TRANSCRIPTIONAL REGULATOR, RRF2 FAMILY"/>
    <property type="match status" value="1"/>
</dbReference>
<dbReference type="InterPro" id="IPR036388">
    <property type="entry name" value="WH-like_DNA-bd_sf"/>
</dbReference>
<evidence type="ECO:0000256" key="3">
    <source>
        <dbReference type="ARBA" id="ARBA00040173"/>
    </source>
</evidence>
<dbReference type="AlphaFoldDB" id="A0A1G8ML34"/>
<evidence type="ECO:0000313" key="4">
    <source>
        <dbReference type="EMBL" id="SDI68613.1"/>
    </source>
</evidence>
<dbReference type="GO" id="GO:0005829">
    <property type="term" value="C:cytosol"/>
    <property type="evidence" value="ECO:0007669"/>
    <property type="project" value="TreeGrafter"/>
</dbReference>
<dbReference type="GO" id="GO:0003700">
    <property type="term" value="F:DNA-binding transcription factor activity"/>
    <property type="evidence" value="ECO:0007669"/>
    <property type="project" value="TreeGrafter"/>
</dbReference>
<proteinExistence type="predicted"/>
<dbReference type="Pfam" id="PF02082">
    <property type="entry name" value="Rrf2"/>
    <property type="match status" value="1"/>
</dbReference>
<sequence>MQLTSYTDYTLRMLIYLAAVEHPKLASIKEIAAAYQISYNHLTKVGHELVKLGLIQSIKGRNGGIRLAKTPEEINIGWVVRQTEDNLNLVECFDPEKSTCVLTGQCRLKGVLQEALKAYMQVLDRYTLEDIATNRSVLKSLLQSPGISQ</sequence>